<dbReference type="AlphaFoldDB" id="A0A1H7X8W1"/>
<feature type="transmembrane region" description="Helical" evidence="4">
    <location>
        <begin position="120"/>
        <end position="144"/>
    </location>
</feature>
<dbReference type="InterPro" id="IPR011701">
    <property type="entry name" value="MFS"/>
</dbReference>
<feature type="transmembrane region" description="Helical" evidence="4">
    <location>
        <begin position="150"/>
        <end position="170"/>
    </location>
</feature>
<name>A0A1H7X8W1_OLID1</name>
<reference evidence="7" key="1">
    <citation type="submission" date="2016-10" db="EMBL/GenBank/DDBJ databases">
        <authorList>
            <person name="Varghese N."/>
            <person name="Submissions S."/>
        </authorList>
    </citation>
    <scope>NUCLEOTIDE SEQUENCE [LARGE SCALE GENOMIC DNA]</scope>
    <source>
        <strain evidence="7">DSM 18733</strain>
    </source>
</reference>
<feature type="transmembrane region" description="Helical" evidence="4">
    <location>
        <begin position="235"/>
        <end position="253"/>
    </location>
</feature>
<accession>A0A1H7X8W1</accession>
<dbReference type="InterPro" id="IPR036259">
    <property type="entry name" value="MFS_trans_sf"/>
</dbReference>
<keyword evidence="3 4" id="KW-0472">Membrane</keyword>
<gene>
    <name evidence="6" type="ORF">SAMN05661044_04789</name>
</gene>
<evidence type="ECO:0000259" key="5">
    <source>
        <dbReference type="PROSITE" id="PS50850"/>
    </source>
</evidence>
<evidence type="ECO:0000256" key="1">
    <source>
        <dbReference type="ARBA" id="ARBA00022692"/>
    </source>
</evidence>
<dbReference type="CDD" id="cd17324">
    <property type="entry name" value="MFS_NepI_like"/>
    <property type="match status" value="1"/>
</dbReference>
<dbReference type="STRING" id="407022.SAMN05661044_04789"/>
<dbReference type="EMBL" id="FOAF01000010">
    <property type="protein sequence ID" value="SEM30123.1"/>
    <property type="molecule type" value="Genomic_DNA"/>
</dbReference>
<feature type="transmembrane region" description="Helical" evidence="4">
    <location>
        <begin position="203"/>
        <end position="223"/>
    </location>
</feature>
<dbReference type="GO" id="GO:0022857">
    <property type="term" value="F:transmembrane transporter activity"/>
    <property type="evidence" value="ECO:0007669"/>
    <property type="project" value="InterPro"/>
</dbReference>
<feature type="domain" description="Major facilitator superfamily (MFS) profile" evidence="5">
    <location>
        <begin position="1"/>
        <end position="373"/>
    </location>
</feature>
<evidence type="ECO:0000256" key="3">
    <source>
        <dbReference type="ARBA" id="ARBA00023136"/>
    </source>
</evidence>
<feature type="transmembrane region" description="Helical" evidence="4">
    <location>
        <begin position="86"/>
        <end position="108"/>
    </location>
</feature>
<sequence>MAACCGLIVANLYYCQPLLPLIARDFSISETEAGSITYITQLGYAAGLLLFVPLGDLLEKRQQIIITTTISVVALLGAAFTKSFLLMQILCFLIGLFSIVPQLIIPLAAGLASDERRGNVIGIVMGGLLIGIVSSRSLSGYIGYAFGWRQMYFTAATICFIIVLMIQRIFPESKPSYKGSYKDLMFSVLHYIKSFPQLRMASLSNALSFATISAFWVTMVLFLSSPPFEYNTVQIGLFGIIGASGALAAPLVGKNSSGSLAVVKKISLVGLFLQLLGYIGFYFTGSSIFLLIIGIILIDIGHQALQISNQTLIYSLKPEARNRFNTVFMTSTFIGGAIGSAIGILLFHLGGWSFVCLGASILIVINALVNAKR</sequence>
<keyword evidence="2 4" id="KW-1133">Transmembrane helix</keyword>
<keyword evidence="1 4" id="KW-0812">Transmembrane</keyword>
<evidence type="ECO:0000256" key="2">
    <source>
        <dbReference type="ARBA" id="ARBA00022989"/>
    </source>
</evidence>
<feature type="transmembrane region" description="Helical" evidence="4">
    <location>
        <begin position="352"/>
        <end position="369"/>
    </location>
</feature>
<dbReference type="PANTHER" id="PTHR42910:SF1">
    <property type="entry name" value="MAJOR FACILITATOR SUPERFAMILY (MFS) PROFILE DOMAIN-CONTAINING PROTEIN"/>
    <property type="match status" value="1"/>
</dbReference>
<dbReference type="PROSITE" id="PS50850">
    <property type="entry name" value="MFS"/>
    <property type="match status" value="1"/>
</dbReference>
<evidence type="ECO:0000256" key="4">
    <source>
        <dbReference type="SAM" id="Phobius"/>
    </source>
</evidence>
<dbReference type="PANTHER" id="PTHR42910">
    <property type="entry name" value="TRANSPORTER SCO4007-RELATED"/>
    <property type="match status" value="1"/>
</dbReference>
<dbReference type="Proteomes" id="UP000199421">
    <property type="component" value="Unassembled WGS sequence"/>
</dbReference>
<protein>
    <submittedName>
        <fullName evidence="6">Predicted arabinose efflux permease, MFS family</fullName>
    </submittedName>
</protein>
<organism evidence="6 7">
    <name type="scientific">Olivibacter domesticus</name>
    <name type="common">Pseudosphingobacterium domesticum</name>
    <dbReference type="NCBI Taxonomy" id="407022"/>
    <lineage>
        <taxon>Bacteria</taxon>
        <taxon>Pseudomonadati</taxon>
        <taxon>Bacteroidota</taxon>
        <taxon>Sphingobacteriia</taxon>
        <taxon>Sphingobacteriales</taxon>
        <taxon>Sphingobacteriaceae</taxon>
        <taxon>Olivibacter</taxon>
    </lineage>
</organism>
<feature type="transmembrane region" description="Helical" evidence="4">
    <location>
        <begin position="326"/>
        <end position="346"/>
    </location>
</feature>
<feature type="transmembrane region" description="Helical" evidence="4">
    <location>
        <begin position="35"/>
        <end position="52"/>
    </location>
</feature>
<keyword evidence="7" id="KW-1185">Reference proteome</keyword>
<dbReference type="Gene3D" id="1.20.1250.20">
    <property type="entry name" value="MFS general substrate transporter like domains"/>
    <property type="match status" value="1"/>
</dbReference>
<evidence type="ECO:0000313" key="7">
    <source>
        <dbReference type="Proteomes" id="UP000199421"/>
    </source>
</evidence>
<proteinExistence type="predicted"/>
<feature type="transmembrane region" description="Helical" evidence="4">
    <location>
        <begin position="64"/>
        <end position="80"/>
    </location>
</feature>
<dbReference type="Pfam" id="PF07690">
    <property type="entry name" value="MFS_1"/>
    <property type="match status" value="2"/>
</dbReference>
<dbReference type="SUPFAM" id="SSF103473">
    <property type="entry name" value="MFS general substrate transporter"/>
    <property type="match status" value="1"/>
</dbReference>
<evidence type="ECO:0000313" key="6">
    <source>
        <dbReference type="EMBL" id="SEM30123.1"/>
    </source>
</evidence>
<dbReference type="InterPro" id="IPR020846">
    <property type="entry name" value="MFS_dom"/>
</dbReference>